<dbReference type="PANTHER" id="PTHR24408:SF64">
    <property type="entry name" value="LINKING IMMUNITY AND METABOLISM-RELATED"/>
    <property type="match status" value="1"/>
</dbReference>
<dbReference type="SMART" id="SM00355">
    <property type="entry name" value="ZnF_C2H2"/>
    <property type="match status" value="10"/>
</dbReference>
<dbReference type="Pfam" id="PF00096">
    <property type="entry name" value="zf-C2H2"/>
    <property type="match status" value="7"/>
</dbReference>
<feature type="domain" description="C2H2-type" evidence="6">
    <location>
        <begin position="7"/>
        <end position="34"/>
    </location>
</feature>
<evidence type="ECO:0000256" key="3">
    <source>
        <dbReference type="ARBA" id="ARBA00022771"/>
    </source>
</evidence>
<keyword evidence="8" id="KW-1185">Reference proteome</keyword>
<keyword evidence="4" id="KW-0862">Zinc</keyword>
<evidence type="ECO:0000256" key="5">
    <source>
        <dbReference type="PROSITE-ProRule" id="PRU00042"/>
    </source>
</evidence>
<proteinExistence type="predicted"/>
<evidence type="ECO:0000313" key="7">
    <source>
        <dbReference type="EMBL" id="KAJ8980920.1"/>
    </source>
</evidence>
<evidence type="ECO:0000256" key="1">
    <source>
        <dbReference type="ARBA" id="ARBA00022723"/>
    </source>
</evidence>
<dbReference type="Proteomes" id="UP001162164">
    <property type="component" value="Unassembled WGS sequence"/>
</dbReference>
<sequence length="457" mass="51930">MVNEWPKQCDYCDKICHTGAALYRHKQVHEKERILADGADVTPTKVPILKSKGTKEGEESYHTCKRCFKVFSSSPSNKKVVKKITCDVCHLTFINNEALAKHISEHHNQEASAVDKEADGLGNKVPFIFTCDVCVMTFTTKIALKKHKEEHAQEAKIGIVQKPVQKNKVYCKYCKISFPSILNLTKHMHTEHDETAKPKTFKEKSRHFGCNICKKVFITASALSTHMGKPAKILKENKLIDKLANSVKIKSEPIEPPQFQCTTCLAELPNDTALQVHILEKHRSVSAIMLIPRCNICNQDFSNQDEYETHKRLHDFLERQKQQGQQMLDIKDIESQSKQSVTKESVKMPIAGQPKFAKGFPCKYCTAAFSRTDTLTAHIRQYHPEFVQTEFKCTQCDRVFDKQNSLSIHLKVHEKQRSSVANVVSTSPKPMFSCSICSMGFQLPKDLRAHTISAHPF</sequence>
<feature type="domain" description="C2H2-type" evidence="6">
    <location>
        <begin position="360"/>
        <end position="383"/>
    </location>
</feature>
<dbReference type="Gene3D" id="3.30.160.60">
    <property type="entry name" value="Classic Zinc Finger"/>
    <property type="match status" value="5"/>
</dbReference>
<organism evidence="7 8">
    <name type="scientific">Molorchus minor</name>
    <dbReference type="NCBI Taxonomy" id="1323400"/>
    <lineage>
        <taxon>Eukaryota</taxon>
        <taxon>Metazoa</taxon>
        <taxon>Ecdysozoa</taxon>
        <taxon>Arthropoda</taxon>
        <taxon>Hexapoda</taxon>
        <taxon>Insecta</taxon>
        <taxon>Pterygota</taxon>
        <taxon>Neoptera</taxon>
        <taxon>Endopterygota</taxon>
        <taxon>Coleoptera</taxon>
        <taxon>Polyphaga</taxon>
        <taxon>Cucujiformia</taxon>
        <taxon>Chrysomeloidea</taxon>
        <taxon>Cerambycidae</taxon>
        <taxon>Lamiinae</taxon>
        <taxon>Monochamini</taxon>
        <taxon>Molorchus</taxon>
    </lineage>
</organism>
<dbReference type="PROSITE" id="PS00028">
    <property type="entry name" value="ZINC_FINGER_C2H2_1"/>
    <property type="match status" value="7"/>
</dbReference>
<keyword evidence="2" id="KW-0677">Repeat</keyword>
<dbReference type="InterPro" id="IPR036236">
    <property type="entry name" value="Znf_C2H2_sf"/>
</dbReference>
<protein>
    <recommendedName>
        <fullName evidence="6">C2H2-type domain-containing protein</fullName>
    </recommendedName>
</protein>
<feature type="domain" description="C2H2-type" evidence="6">
    <location>
        <begin position="84"/>
        <end position="111"/>
    </location>
</feature>
<evidence type="ECO:0000256" key="2">
    <source>
        <dbReference type="ARBA" id="ARBA00022737"/>
    </source>
</evidence>
<dbReference type="InterPro" id="IPR013087">
    <property type="entry name" value="Znf_C2H2_type"/>
</dbReference>
<keyword evidence="1" id="KW-0479">Metal-binding</keyword>
<dbReference type="PROSITE" id="PS50157">
    <property type="entry name" value="ZINC_FINGER_C2H2_2"/>
    <property type="match status" value="6"/>
</dbReference>
<name>A0ABQ9JRM1_9CUCU</name>
<feature type="domain" description="C2H2-type" evidence="6">
    <location>
        <begin position="391"/>
        <end position="418"/>
    </location>
</feature>
<gene>
    <name evidence="7" type="ORF">NQ317_011561</name>
</gene>
<evidence type="ECO:0000256" key="4">
    <source>
        <dbReference type="ARBA" id="ARBA00022833"/>
    </source>
</evidence>
<dbReference type="EMBL" id="JAPWTJ010000222">
    <property type="protein sequence ID" value="KAJ8980920.1"/>
    <property type="molecule type" value="Genomic_DNA"/>
</dbReference>
<reference evidence="7" key="1">
    <citation type="journal article" date="2023" name="Insect Mol. Biol.">
        <title>Genome sequencing provides insights into the evolution of gene families encoding plant cell wall-degrading enzymes in longhorned beetles.</title>
        <authorList>
            <person name="Shin N.R."/>
            <person name="Okamura Y."/>
            <person name="Kirsch R."/>
            <person name="Pauchet Y."/>
        </authorList>
    </citation>
    <scope>NUCLEOTIDE SEQUENCE</scope>
    <source>
        <strain evidence="7">MMC_N1</strain>
    </source>
</reference>
<dbReference type="PANTHER" id="PTHR24408">
    <property type="entry name" value="ZINC FINGER PROTEIN"/>
    <property type="match status" value="1"/>
</dbReference>
<comment type="caution">
    <text evidence="7">The sequence shown here is derived from an EMBL/GenBank/DDBJ whole genome shotgun (WGS) entry which is preliminary data.</text>
</comment>
<keyword evidence="3 5" id="KW-0863">Zinc-finger</keyword>
<feature type="domain" description="C2H2-type" evidence="6">
    <location>
        <begin position="129"/>
        <end position="156"/>
    </location>
</feature>
<feature type="domain" description="C2H2-type" evidence="6">
    <location>
        <begin position="292"/>
        <end position="314"/>
    </location>
</feature>
<evidence type="ECO:0000313" key="8">
    <source>
        <dbReference type="Proteomes" id="UP001162164"/>
    </source>
</evidence>
<accession>A0ABQ9JRM1</accession>
<dbReference type="SUPFAM" id="SSF57667">
    <property type="entry name" value="beta-beta-alpha zinc fingers"/>
    <property type="match status" value="2"/>
</dbReference>
<evidence type="ECO:0000259" key="6">
    <source>
        <dbReference type="PROSITE" id="PS50157"/>
    </source>
</evidence>